<accession>A0A4R8DWD2</accession>
<sequence>MNKVLLALLCMAALSCSKSSNSSSGPVFITYTANGQLVTVDSITVDTIYDNNYNYPTLEIMGRQLLPGMTDSVGFHLFMEGGAYSAQHMTGLYSDTVHTHAGFYLESFDLVNRGNFFFTNTFDGGNPPSLVQITSNNGRQVTGTFKGFEGQVQGAKVPGLGDSIVVTNGSFRVNLP</sequence>
<feature type="chain" id="PRO_5020687871" evidence="1">
    <location>
        <begin position="23"/>
        <end position="176"/>
    </location>
</feature>
<reference evidence="2 3" key="1">
    <citation type="submission" date="2019-03" db="EMBL/GenBank/DDBJ databases">
        <title>Genomic Encyclopedia of Type Strains, Phase IV (KMG-IV): sequencing the most valuable type-strain genomes for metagenomic binning, comparative biology and taxonomic classification.</title>
        <authorList>
            <person name="Goeker M."/>
        </authorList>
    </citation>
    <scope>NUCLEOTIDE SEQUENCE [LARGE SCALE GENOMIC DNA]</scope>
    <source>
        <strain evidence="2 3">DSM 100059</strain>
    </source>
</reference>
<comment type="caution">
    <text evidence="2">The sequence shown here is derived from an EMBL/GenBank/DDBJ whole genome shotgun (WGS) entry which is preliminary data.</text>
</comment>
<keyword evidence="1" id="KW-0732">Signal</keyword>
<organism evidence="2 3">
    <name type="scientific">Dinghuibacter silviterrae</name>
    <dbReference type="NCBI Taxonomy" id="1539049"/>
    <lineage>
        <taxon>Bacteria</taxon>
        <taxon>Pseudomonadati</taxon>
        <taxon>Bacteroidota</taxon>
        <taxon>Chitinophagia</taxon>
        <taxon>Chitinophagales</taxon>
        <taxon>Chitinophagaceae</taxon>
        <taxon>Dinghuibacter</taxon>
    </lineage>
</organism>
<dbReference type="RefSeq" id="WP_133994869.1">
    <property type="nucleotide sequence ID" value="NZ_SODV01000001.1"/>
</dbReference>
<dbReference type="EMBL" id="SODV01000001">
    <property type="protein sequence ID" value="TDX02248.1"/>
    <property type="molecule type" value="Genomic_DNA"/>
</dbReference>
<evidence type="ECO:0000313" key="2">
    <source>
        <dbReference type="EMBL" id="TDX02248.1"/>
    </source>
</evidence>
<dbReference type="PROSITE" id="PS51257">
    <property type="entry name" value="PROKAR_LIPOPROTEIN"/>
    <property type="match status" value="1"/>
</dbReference>
<name>A0A4R8DWD2_9BACT</name>
<protein>
    <submittedName>
        <fullName evidence="2">Uncharacterized protein</fullName>
    </submittedName>
</protein>
<proteinExistence type="predicted"/>
<gene>
    <name evidence="2" type="ORF">EDB95_3303</name>
</gene>
<dbReference type="Proteomes" id="UP000294498">
    <property type="component" value="Unassembled WGS sequence"/>
</dbReference>
<feature type="signal peptide" evidence="1">
    <location>
        <begin position="1"/>
        <end position="22"/>
    </location>
</feature>
<dbReference type="AlphaFoldDB" id="A0A4R8DWD2"/>
<evidence type="ECO:0000313" key="3">
    <source>
        <dbReference type="Proteomes" id="UP000294498"/>
    </source>
</evidence>
<evidence type="ECO:0000256" key="1">
    <source>
        <dbReference type="SAM" id="SignalP"/>
    </source>
</evidence>
<keyword evidence="3" id="KW-1185">Reference proteome</keyword>